<keyword evidence="1" id="KW-1133">Transmembrane helix</keyword>
<feature type="transmembrane region" description="Helical" evidence="1">
    <location>
        <begin position="101"/>
        <end position="124"/>
    </location>
</feature>
<dbReference type="InterPro" id="IPR007136">
    <property type="entry name" value="DUF347"/>
</dbReference>
<proteinExistence type="predicted"/>
<dbReference type="KEGG" id="gom:D7316_02866"/>
<keyword evidence="1" id="KW-0472">Membrane</keyword>
<feature type="transmembrane region" description="Helical" evidence="1">
    <location>
        <begin position="78"/>
        <end position="95"/>
    </location>
</feature>
<dbReference type="Pfam" id="PF03988">
    <property type="entry name" value="DUF347"/>
    <property type="match status" value="4"/>
</dbReference>
<evidence type="ECO:0000313" key="2">
    <source>
        <dbReference type="EMBL" id="AZG46265.1"/>
    </source>
</evidence>
<evidence type="ECO:0008006" key="4">
    <source>
        <dbReference type="Google" id="ProtNLM"/>
    </source>
</evidence>
<name>A0A3G8JNP9_9ACTN</name>
<evidence type="ECO:0000256" key="1">
    <source>
        <dbReference type="SAM" id="Phobius"/>
    </source>
</evidence>
<dbReference type="RefSeq" id="WP_124708804.1">
    <property type="nucleotide sequence ID" value="NZ_CP033972.1"/>
</dbReference>
<feature type="transmembrane region" description="Helical" evidence="1">
    <location>
        <begin position="42"/>
        <end position="66"/>
    </location>
</feature>
<feature type="transmembrane region" description="Helical" evidence="1">
    <location>
        <begin position="198"/>
        <end position="215"/>
    </location>
</feature>
<dbReference type="EMBL" id="CP033972">
    <property type="protein sequence ID" value="AZG46265.1"/>
    <property type="molecule type" value="Genomic_DNA"/>
</dbReference>
<keyword evidence="1" id="KW-0812">Transmembrane</keyword>
<evidence type="ECO:0000313" key="3">
    <source>
        <dbReference type="Proteomes" id="UP000271469"/>
    </source>
</evidence>
<dbReference type="OrthoDB" id="9794709at2"/>
<sequence>MPITDVTPSSVTNAWSKVPEVTIYFWVIKILATTVGETAADYINITLGLGLQSTTLVAVILLAVTLAAQFMVSRYIPALYWWTVLLISVTGTLITDNLTDVFGVPLAMSTAVFSIALIAVFTAWYATERTLSIHSIRTRRREAFYWLAILITFALGTAAGDLIAEKLAVGYAASLGIFAAIIALIAIAHYVLRLNAVVAFWAAYIVTRPLGASLGDLLTQPRDSGGLAFGTTVTNVVFLVVMVALVAFLSVTTIDRVEQRAPGEVRR</sequence>
<feature type="transmembrane region" description="Helical" evidence="1">
    <location>
        <begin position="170"/>
        <end position="191"/>
    </location>
</feature>
<accession>A0A3G8JNP9</accession>
<dbReference type="AlphaFoldDB" id="A0A3G8JNP9"/>
<feature type="transmembrane region" description="Helical" evidence="1">
    <location>
        <begin position="144"/>
        <end position="164"/>
    </location>
</feature>
<protein>
    <recommendedName>
        <fullName evidence="4">Membrane-anchored protein</fullName>
    </recommendedName>
</protein>
<organism evidence="2 3">
    <name type="scientific">Gordonia insulae</name>
    <dbReference type="NCBI Taxonomy" id="2420509"/>
    <lineage>
        <taxon>Bacteria</taxon>
        <taxon>Bacillati</taxon>
        <taxon>Actinomycetota</taxon>
        <taxon>Actinomycetes</taxon>
        <taxon>Mycobacteriales</taxon>
        <taxon>Gordoniaceae</taxon>
        <taxon>Gordonia</taxon>
    </lineage>
</organism>
<keyword evidence="3" id="KW-1185">Reference proteome</keyword>
<dbReference type="Proteomes" id="UP000271469">
    <property type="component" value="Chromosome"/>
</dbReference>
<gene>
    <name evidence="2" type="ORF">D7316_02866</name>
</gene>
<feature type="transmembrane region" description="Helical" evidence="1">
    <location>
        <begin position="227"/>
        <end position="251"/>
    </location>
</feature>
<reference evidence="2 3" key="1">
    <citation type="submission" date="2018-11" db="EMBL/GenBank/DDBJ databases">
        <title>Gordonia insulae sp. nov., isolated from an island soil.</title>
        <authorList>
            <person name="Kim Y.S."/>
            <person name="Kim S.B."/>
        </authorList>
    </citation>
    <scope>NUCLEOTIDE SEQUENCE [LARGE SCALE GENOMIC DNA]</scope>
    <source>
        <strain evidence="2 3">MMS17-SY073</strain>
    </source>
</reference>